<dbReference type="Gramene" id="CDP00232">
    <property type="protein sequence ID" value="CDP00232"/>
    <property type="gene ID" value="GSCOC_T00032113001"/>
</dbReference>
<dbReference type="SMART" id="SM00835">
    <property type="entry name" value="Cupin_1"/>
    <property type="match status" value="1"/>
</dbReference>
<evidence type="ECO:0000256" key="3">
    <source>
        <dbReference type="ARBA" id="ARBA00022523"/>
    </source>
</evidence>
<dbReference type="PANTHER" id="PTHR31238">
    <property type="entry name" value="GERMIN-LIKE PROTEIN SUBFAMILY 3 MEMBER 3"/>
    <property type="match status" value="1"/>
</dbReference>
<evidence type="ECO:0000256" key="1">
    <source>
        <dbReference type="ARBA" id="ARBA00004271"/>
    </source>
</evidence>
<keyword evidence="6 7" id="KW-0464">Manganese</keyword>
<name>A0A068TW49_COFCA</name>
<evidence type="ECO:0000256" key="7">
    <source>
        <dbReference type="PIRSR" id="PIRSR601929-2"/>
    </source>
</evidence>
<dbReference type="InterPro" id="IPR014710">
    <property type="entry name" value="RmlC-like_jellyroll"/>
</dbReference>
<dbReference type="Gene3D" id="2.60.120.10">
    <property type="entry name" value="Jelly Rolls"/>
    <property type="match status" value="1"/>
</dbReference>
<comment type="subcellular location">
    <subcellularLocation>
        <location evidence="1 8">Secreted</location>
        <location evidence="1 8">Extracellular space</location>
        <location evidence="1 8">Apoplast</location>
    </subcellularLocation>
</comment>
<evidence type="ECO:0000256" key="6">
    <source>
        <dbReference type="ARBA" id="ARBA00023211"/>
    </source>
</evidence>
<comment type="similarity">
    <text evidence="2 8">Belongs to the germin family.</text>
</comment>
<feature type="binding site" evidence="7">
    <location>
        <position position="107"/>
    </location>
    <ligand>
        <name>Mn(2+)</name>
        <dbReference type="ChEBI" id="CHEBI:29035"/>
    </ligand>
</feature>
<reference evidence="11" key="1">
    <citation type="journal article" date="2014" name="Science">
        <title>The coffee genome provides insight into the convergent evolution of caffeine biosynthesis.</title>
        <authorList>
            <person name="Denoeud F."/>
            <person name="Carretero-Paulet L."/>
            <person name="Dereeper A."/>
            <person name="Droc G."/>
            <person name="Guyot R."/>
            <person name="Pietrella M."/>
            <person name="Zheng C."/>
            <person name="Alberti A."/>
            <person name="Anthony F."/>
            <person name="Aprea G."/>
            <person name="Aury J.M."/>
            <person name="Bento P."/>
            <person name="Bernard M."/>
            <person name="Bocs S."/>
            <person name="Campa C."/>
            <person name="Cenci A."/>
            <person name="Combes M.C."/>
            <person name="Crouzillat D."/>
            <person name="Da Silva C."/>
            <person name="Daddiego L."/>
            <person name="De Bellis F."/>
            <person name="Dussert S."/>
            <person name="Garsmeur O."/>
            <person name="Gayraud T."/>
            <person name="Guignon V."/>
            <person name="Jahn K."/>
            <person name="Jamilloux V."/>
            <person name="Joet T."/>
            <person name="Labadie K."/>
            <person name="Lan T."/>
            <person name="Leclercq J."/>
            <person name="Lepelley M."/>
            <person name="Leroy T."/>
            <person name="Li L.T."/>
            <person name="Librado P."/>
            <person name="Lopez L."/>
            <person name="Munoz A."/>
            <person name="Noel B."/>
            <person name="Pallavicini A."/>
            <person name="Perrotta G."/>
            <person name="Poncet V."/>
            <person name="Pot D."/>
            <person name="Priyono X."/>
            <person name="Rigoreau M."/>
            <person name="Rouard M."/>
            <person name="Rozas J."/>
            <person name="Tranchant-Dubreuil C."/>
            <person name="VanBuren R."/>
            <person name="Zhang Q."/>
            <person name="Andrade A.C."/>
            <person name="Argout X."/>
            <person name="Bertrand B."/>
            <person name="de Kochko A."/>
            <person name="Graziosi G."/>
            <person name="Henry R.J."/>
            <person name="Jayarama X."/>
            <person name="Ming R."/>
            <person name="Nagai C."/>
            <person name="Rounsley S."/>
            <person name="Sankoff D."/>
            <person name="Giuliano G."/>
            <person name="Albert V.A."/>
            <person name="Wincker P."/>
            <person name="Lashermes P."/>
        </authorList>
    </citation>
    <scope>NUCLEOTIDE SEQUENCE [LARGE SCALE GENOMIC DNA]</scope>
    <source>
        <strain evidence="11">cv. DH200-94</strain>
    </source>
</reference>
<keyword evidence="11" id="KW-1185">Reference proteome</keyword>
<dbReference type="AlphaFoldDB" id="A0A068TW49"/>
<accession>A0A068TW49</accession>
<keyword evidence="4 8" id="KW-0964">Secreted</keyword>
<evidence type="ECO:0000259" key="9">
    <source>
        <dbReference type="SMART" id="SM00835"/>
    </source>
</evidence>
<gene>
    <name evidence="10" type="ORF">GSCOC_T00032113001</name>
</gene>
<dbReference type="Proteomes" id="UP000295252">
    <property type="component" value="Chromosome III"/>
</dbReference>
<dbReference type="SUPFAM" id="SSF51182">
    <property type="entry name" value="RmlC-like cupins"/>
    <property type="match status" value="1"/>
</dbReference>
<dbReference type="GO" id="GO:0030145">
    <property type="term" value="F:manganese ion binding"/>
    <property type="evidence" value="ECO:0007669"/>
    <property type="project" value="UniProtKB-UniRule"/>
</dbReference>
<dbReference type="STRING" id="49390.A0A068TW49"/>
<proteinExistence type="inferred from homology"/>
<evidence type="ECO:0000256" key="2">
    <source>
        <dbReference type="ARBA" id="ARBA00007456"/>
    </source>
</evidence>
<dbReference type="GO" id="GO:0048046">
    <property type="term" value="C:apoplast"/>
    <property type="evidence" value="ECO:0007669"/>
    <property type="project" value="UniProtKB-SubCell"/>
</dbReference>
<feature type="domain" description="Cupin type-1" evidence="9">
    <location>
        <begin position="21"/>
        <end position="162"/>
    </location>
</feature>
<keyword evidence="5 7" id="KW-0479">Metal-binding</keyword>
<keyword evidence="3 8" id="KW-0052">Apoplast</keyword>
<evidence type="ECO:0000256" key="5">
    <source>
        <dbReference type="ARBA" id="ARBA00022723"/>
    </source>
</evidence>
<organism evidence="10 11">
    <name type="scientific">Coffea canephora</name>
    <name type="common">Robusta coffee</name>
    <dbReference type="NCBI Taxonomy" id="49390"/>
    <lineage>
        <taxon>Eukaryota</taxon>
        <taxon>Viridiplantae</taxon>
        <taxon>Streptophyta</taxon>
        <taxon>Embryophyta</taxon>
        <taxon>Tracheophyta</taxon>
        <taxon>Spermatophyta</taxon>
        <taxon>Magnoliopsida</taxon>
        <taxon>eudicotyledons</taxon>
        <taxon>Gunneridae</taxon>
        <taxon>Pentapetalae</taxon>
        <taxon>asterids</taxon>
        <taxon>lamiids</taxon>
        <taxon>Gentianales</taxon>
        <taxon>Rubiaceae</taxon>
        <taxon>Ixoroideae</taxon>
        <taxon>Gardenieae complex</taxon>
        <taxon>Bertiereae - Coffeeae clade</taxon>
        <taxon>Coffeeae</taxon>
        <taxon>Coffea</taxon>
    </lineage>
</organism>
<evidence type="ECO:0000256" key="4">
    <source>
        <dbReference type="ARBA" id="ARBA00022525"/>
    </source>
</evidence>
<dbReference type="EMBL" id="HG739089">
    <property type="protein sequence ID" value="CDP00232.1"/>
    <property type="molecule type" value="Genomic_DNA"/>
</dbReference>
<evidence type="ECO:0000313" key="10">
    <source>
        <dbReference type="EMBL" id="CDP00232.1"/>
    </source>
</evidence>
<dbReference type="Pfam" id="PF00190">
    <property type="entry name" value="Cupin_1"/>
    <property type="match status" value="1"/>
</dbReference>
<dbReference type="InterPro" id="IPR006045">
    <property type="entry name" value="Cupin_1"/>
</dbReference>
<sequence>MSLVCQTGSSPSHSNKCKLPVRFKRGIQHENQLCSSSTNFGPNFSFGLCPFRPRSASRLLRRIRRKSSQLLWQWGAMHQSGPSNSNHLFTRQLRPGDCFVFPKGLIHYLYNMDKEEAALAISGFSSQNPGLQISSSASFTSNPGIPDEVLEKTFKIHGPDVAKIRRSLGG</sequence>
<evidence type="ECO:0000313" key="11">
    <source>
        <dbReference type="Proteomes" id="UP000295252"/>
    </source>
</evidence>
<dbReference type="InParanoid" id="A0A068TW49"/>
<protein>
    <recommendedName>
        <fullName evidence="8">Germin-like protein</fullName>
    </recommendedName>
</protein>
<dbReference type="PhylomeDB" id="A0A068TW49"/>
<evidence type="ECO:0000256" key="8">
    <source>
        <dbReference type="RuleBase" id="RU366015"/>
    </source>
</evidence>
<dbReference type="InterPro" id="IPR001929">
    <property type="entry name" value="Germin"/>
</dbReference>
<dbReference type="OrthoDB" id="1921208at2759"/>
<dbReference type="PRINTS" id="PR00325">
    <property type="entry name" value="GERMIN"/>
</dbReference>
<dbReference type="InterPro" id="IPR011051">
    <property type="entry name" value="RmlC_Cupin_sf"/>
</dbReference>